<evidence type="ECO:0000256" key="1">
    <source>
        <dbReference type="ARBA" id="ARBA00004141"/>
    </source>
</evidence>
<dbReference type="Proteomes" id="UP000253517">
    <property type="component" value="Unassembled WGS sequence"/>
</dbReference>
<dbReference type="GO" id="GO:0016020">
    <property type="term" value="C:membrane"/>
    <property type="evidence" value="ECO:0007669"/>
    <property type="project" value="UniProtKB-SubCell"/>
</dbReference>
<dbReference type="RefSeq" id="WP_125039399.1">
    <property type="nucleotide sequence ID" value="NZ_BHZF01000002.1"/>
</dbReference>
<feature type="transmembrane region" description="Helical" evidence="5">
    <location>
        <begin position="6"/>
        <end position="24"/>
    </location>
</feature>
<sequence length="476" mass="54144">MRATVLHRLIYGSGLLYLICVAVFTATENYLLMVIPFGLALAALAFLAMDKVLWFLLLSTPFSVEIYFEDLKFAVGVPGEPFMAGLLILFILKLIVEGKFHPRFSAHPMSMTLMLYLVWMFISAMASSMPYVSMKYFLARLWFVVVFYYLFSLLLKKEENLKKFYWFYLAPLVIVILYTIARHIEYGLTKQASTWVMTPFFREHTNYGAALAMYFPVSFVFAFLIKDQPWIKGIYIGVFLILTVGLILSFTRAAWLSVVVAFGVLMVLILRIKWYVVLGGVVLAAGLILYNWSDIYMSLSKNQKVSSDDLGEHVTSATNISTDVSNLERINRWKSAIRMFKERPVLGWGPGTYMFQYAPFQKPHEKTIISTNNADLGNAHSEYLGPLAEMGFPGLLFVLAIVLQIFLLGHKIYNSALKSETRYLVLAAFFGLITYFSHGLLNNFLDLDKSAVSVFSFISVLVCADLYYRQRAGKNV</sequence>
<feature type="transmembrane region" description="Helical" evidence="5">
    <location>
        <begin position="164"/>
        <end position="184"/>
    </location>
</feature>
<protein>
    <submittedName>
        <fullName evidence="7">O-antigen ligase</fullName>
    </submittedName>
</protein>
<evidence type="ECO:0000256" key="3">
    <source>
        <dbReference type="ARBA" id="ARBA00022989"/>
    </source>
</evidence>
<evidence type="ECO:0000256" key="2">
    <source>
        <dbReference type="ARBA" id="ARBA00022692"/>
    </source>
</evidence>
<keyword evidence="2 5" id="KW-0812">Transmembrane</keyword>
<name>A0A369A309_9FLAO</name>
<keyword evidence="7" id="KW-0436">Ligase</keyword>
<feature type="transmembrane region" description="Helical" evidence="5">
    <location>
        <begin position="137"/>
        <end position="155"/>
    </location>
</feature>
<comment type="subcellular location">
    <subcellularLocation>
        <location evidence="1">Membrane</location>
        <topology evidence="1">Multi-pass membrane protein</topology>
    </subcellularLocation>
</comment>
<feature type="transmembrane region" description="Helical" evidence="5">
    <location>
        <begin position="230"/>
        <end position="248"/>
    </location>
</feature>
<accession>A0A369A309</accession>
<evidence type="ECO:0000256" key="4">
    <source>
        <dbReference type="ARBA" id="ARBA00023136"/>
    </source>
</evidence>
<keyword evidence="4 5" id="KW-0472">Membrane</keyword>
<evidence type="ECO:0000313" key="8">
    <source>
        <dbReference type="Proteomes" id="UP000253517"/>
    </source>
</evidence>
<feature type="transmembrane region" description="Helical" evidence="5">
    <location>
        <begin position="450"/>
        <end position="468"/>
    </location>
</feature>
<feature type="transmembrane region" description="Helical" evidence="5">
    <location>
        <begin position="390"/>
        <end position="409"/>
    </location>
</feature>
<gene>
    <name evidence="7" type="ORF">DES35_102153</name>
</gene>
<feature type="transmembrane region" description="Helical" evidence="5">
    <location>
        <begin position="73"/>
        <end position="92"/>
    </location>
</feature>
<keyword evidence="8" id="KW-1185">Reference proteome</keyword>
<comment type="caution">
    <text evidence="7">The sequence shown here is derived from an EMBL/GenBank/DDBJ whole genome shotgun (WGS) entry which is preliminary data.</text>
</comment>
<feature type="transmembrane region" description="Helical" evidence="5">
    <location>
        <begin position="204"/>
        <end position="225"/>
    </location>
</feature>
<dbReference type="InterPro" id="IPR051533">
    <property type="entry name" value="WaaL-like"/>
</dbReference>
<dbReference type="EMBL" id="QPJS01000002">
    <property type="protein sequence ID" value="RCX03700.1"/>
    <property type="molecule type" value="Genomic_DNA"/>
</dbReference>
<dbReference type="PANTHER" id="PTHR37422">
    <property type="entry name" value="TEICHURONIC ACID BIOSYNTHESIS PROTEIN TUAE"/>
    <property type="match status" value="1"/>
</dbReference>
<dbReference type="Pfam" id="PF04932">
    <property type="entry name" value="Wzy_C"/>
    <property type="match status" value="1"/>
</dbReference>
<organism evidence="7 8">
    <name type="scientific">Schleiferia thermophila</name>
    <dbReference type="NCBI Taxonomy" id="884107"/>
    <lineage>
        <taxon>Bacteria</taxon>
        <taxon>Pseudomonadati</taxon>
        <taxon>Bacteroidota</taxon>
        <taxon>Flavobacteriia</taxon>
        <taxon>Flavobacteriales</taxon>
        <taxon>Schleiferiaceae</taxon>
        <taxon>Schleiferia</taxon>
    </lineage>
</organism>
<evidence type="ECO:0000313" key="7">
    <source>
        <dbReference type="EMBL" id="RCX03700.1"/>
    </source>
</evidence>
<reference evidence="7 8" key="1">
    <citation type="submission" date="2018-07" db="EMBL/GenBank/DDBJ databases">
        <title>Genomic Encyclopedia of Type Strains, Phase IV (KMG-IV): sequencing the most valuable type-strain genomes for metagenomic binning, comparative biology and taxonomic classification.</title>
        <authorList>
            <person name="Goeker M."/>
        </authorList>
    </citation>
    <scope>NUCLEOTIDE SEQUENCE [LARGE SCALE GENOMIC DNA]</scope>
    <source>
        <strain evidence="7 8">DSM 21410</strain>
    </source>
</reference>
<feature type="transmembrane region" description="Helical" evidence="5">
    <location>
        <begin position="254"/>
        <end position="270"/>
    </location>
</feature>
<dbReference type="InterPro" id="IPR007016">
    <property type="entry name" value="O-antigen_ligase-rel_domated"/>
</dbReference>
<feature type="transmembrane region" description="Helical" evidence="5">
    <location>
        <begin position="31"/>
        <end position="53"/>
    </location>
</feature>
<feature type="transmembrane region" description="Helical" evidence="5">
    <location>
        <begin position="421"/>
        <end position="438"/>
    </location>
</feature>
<evidence type="ECO:0000259" key="6">
    <source>
        <dbReference type="Pfam" id="PF04932"/>
    </source>
</evidence>
<feature type="transmembrane region" description="Helical" evidence="5">
    <location>
        <begin position="275"/>
        <end position="292"/>
    </location>
</feature>
<feature type="transmembrane region" description="Helical" evidence="5">
    <location>
        <begin position="113"/>
        <end position="131"/>
    </location>
</feature>
<evidence type="ECO:0000256" key="5">
    <source>
        <dbReference type="SAM" id="Phobius"/>
    </source>
</evidence>
<dbReference type="GO" id="GO:0016874">
    <property type="term" value="F:ligase activity"/>
    <property type="evidence" value="ECO:0007669"/>
    <property type="project" value="UniProtKB-KW"/>
</dbReference>
<keyword evidence="3 5" id="KW-1133">Transmembrane helix</keyword>
<feature type="domain" description="O-antigen ligase-related" evidence="6">
    <location>
        <begin position="238"/>
        <end position="398"/>
    </location>
</feature>
<dbReference type="AlphaFoldDB" id="A0A369A309"/>
<dbReference type="PANTHER" id="PTHR37422:SF13">
    <property type="entry name" value="LIPOPOLYSACCHARIDE BIOSYNTHESIS PROTEIN PA4999-RELATED"/>
    <property type="match status" value="1"/>
</dbReference>
<proteinExistence type="predicted"/>